<accession>A0A327Z1N3</accession>
<dbReference type="SUPFAM" id="SSF46785">
    <property type="entry name" value="Winged helix' DNA-binding domain"/>
    <property type="match status" value="1"/>
</dbReference>
<dbReference type="InterPro" id="IPR036390">
    <property type="entry name" value="WH_DNA-bd_sf"/>
</dbReference>
<dbReference type="EMBL" id="QLMJ01000020">
    <property type="protein sequence ID" value="RAK28326.1"/>
    <property type="molecule type" value="Genomic_DNA"/>
</dbReference>
<dbReference type="RefSeq" id="WP_181558127.1">
    <property type="nucleotide sequence ID" value="NZ_JACHWI010000002.1"/>
</dbReference>
<evidence type="ECO:0000313" key="1">
    <source>
        <dbReference type="EMBL" id="RAK28326.1"/>
    </source>
</evidence>
<protein>
    <recommendedName>
        <fullName evidence="3">Transcriptional regulator</fullName>
    </recommendedName>
</protein>
<evidence type="ECO:0008006" key="3">
    <source>
        <dbReference type="Google" id="ProtNLM"/>
    </source>
</evidence>
<gene>
    <name evidence="1" type="ORF">B0I29_12094</name>
</gene>
<evidence type="ECO:0000313" key="2">
    <source>
        <dbReference type="Proteomes" id="UP000249341"/>
    </source>
</evidence>
<keyword evidence="2" id="KW-1185">Reference proteome</keyword>
<dbReference type="AlphaFoldDB" id="A0A327Z1N3"/>
<comment type="caution">
    <text evidence="1">The sequence shown here is derived from an EMBL/GenBank/DDBJ whole genome shotgun (WGS) entry which is preliminary data.</text>
</comment>
<dbReference type="Proteomes" id="UP000249341">
    <property type="component" value="Unassembled WGS sequence"/>
</dbReference>
<proteinExistence type="predicted"/>
<name>A0A327Z1N3_9ACTN</name>
<sequence length="110" mass="12002">MGDHDRVDHALKLLAHPAAYAILLTLHERGGAATFVSISAQVSTPARLLRAMVAAELVACQQGGTLDVEPVADAQFCFTAKGEAIFGHLMRLRQWLDAQPARAEQDRRIR</sequence>
<reference evidence="1 2" key="1">
    <citation type="submission" date="2018-06" db="EMBL/GenBank/DDBJ databases">
        <title>Genomic Encyclopedia of Type Strains, Phase III (KMG-III): the genomes of soil and plant-associated and newly described type strains.</title>
        <authorList>
            <person name="Whitman W."/>
        </authorList>
    </citation>
    <scope>NUCLEOTIDE SEQUENCE [LARGE SCALE GENOMIC DNA]</scope>
    <source>
        <strain evidence="1 2">CGMCC 4.7090</strain>
    </source>
</reference>
<organism evidence="1 2">
    <name type="scientific">Actinoplanes lutulentus</name>
    <dbReference type="NCBI Taxonomy" id="1287878"/>
    <lineage>
        <taxon>Bacteria</taxon>
        <taxon>Bacillati</taxon>
        <taxon>Actinomycetota</taxon>
        <taxon>Actinomycetes</taxon>
        <taxon>Micromonosporales</taxon>
        <taxon>Micromonosporaceae</taxon>
        <taxon>Actinoplanes</taxon>
    </lineage>
</organism>